<evidence type="ECO:0000313" key="1">
    <source>
        <dbReference type="EMBL" id="MTK20135.1"/>
    </source>
</evidence>
<dbReference type="AlphaFoldDB" id="A0A9X4XCK9"/>
<proteinExistence type="predicted"/>
<dbReference type="EMBL" id="WMQE01000002">
    <property type="protein sequence ID" value="MTK20135.1"/>
    <property type="molecule type" value="Genomic_DNA"/>
</dbReference>
<accession>A0A9X4XCK9</accession>
<name>A0A9X4XCK9_9FIRM</name>
<comment type="caution">
    <text evidence="1">The sequence shown here is derived from an EMBL/GenBank/DDBJ whole genome shotgun (WGS) entry which is preliminary data.</text>
</comment>
<organism evidence="1 2">
    <name type="scientific">Turicibacter sanguinis</name>
    <dbReference type="NCBI Taxonomy" id="154288"/>
    <lineage>
        <taxon>Bacteria</taxon>
        <taxon>Bacillati</taxon>
        <taxon>Bacillota</taxon>
        <taxon>Erysipelotrichia</taxon>
        <taxon>Erysipelotrichales</taxon>
        <taxon>Turicibacteraceae</taxon>
        <taxon>Turicibacter</taxon>
    </lineage>
</organism>
<sequence>MNIKRSYYPQDTDNPVKLFEPTTQTFTFDKRDFKEFCSLDNISVIVTNVENHHYEHEYIYEYIDVKELHCYHHGKRDGNSYNLNDE</sequence>
<evidence type="ECO:0000313" key="2">
    <source>
        <dbReference type="Proteomes" id="UP000487649"/>
    </source>
</evidence>
<protein>
    <submittedName>
        <fullName evidence="1">Uncharacterized protein</fullName>
    </submittedName>
</protein>
<dbReference type="Proteomes" id="UP000487649">
    <property type="component" value="Unassembled WGS sequence"/>
</dbReference>
<gene>
    <name evidence="1" type="ORF">GMA92_01625</name>
</gene>
<reference evidence="1 2" key="1">
    <citation type="journal article" date="2019" name="Nat. Med.">
        <title>A library of human gut bacterial isolates paired with longitudinal multiomics data enables mechanistic microbiome research.</title>
        <authorList>
            <person name="Poyet M."/>
            <person name="Groussin M."/>
            <person name="Gibbons S.M."/>
            <person name="Avila-Pacheco J."/>
            <person name="Jiang X."/>
            <person name="Kearney S.M."/>
            <person name="Perrotta A.R."/>
            <person name="Berdy B."/>
            <person name="Zhao S."/>
            <person name="Lieberman T.D."/>
            <person name="Swanson P.K."/>
            <person name="Smith M."/>
            <person name="Roesemann S."/>
            <person name="Alexander J.E."/>
            <person name="Rich S.A."/>
            <person name="Livny J."/>
            <person name="Vlamakis H."/>
            <person name="Clish C."/>
            <person name="Bullock K."/>
            <person name="Deik A."/>
            <person name="Scott J."/>
            <person name="Pierce K.A."/>
            <person name="Xavier R.J."/>
            <person name="Alm E.J."/>
        </authorList>
    </citation>
    <scope>NUCLEOTIDE SEQUENCE [LARGE SCALE GENOMIC DNA]</scope>
    <source>
        <strain evidence="1 2">BIOML-A198</strain>
    </source>
</reference>
<dbReference type="RefSeq" id="WP_006784802.1">
    <property type="nucleotide sequence ID" value="NZ_JAMQUV010000001.1"/>
</dbReference>